<comment type="caution">
    <text evidence="1">The sequence shown here is derived from an EMBL/GenBank/DDBJ whole genome shotgun (WGS) entry which is preliminary data.</text>
</comment>
<proteinExistence type="predicted"/>
<accession>A0AAV4XST4</accession>
<dbReference type="EMBL" id="BPLR01000899">
    <property type="protein sequence ID" value="GIY98211.1"/>
    <property type="molecule type" value="Genomic_DNA"/>
</dbReference>
<dbReference type="Proteomes" id="UP001054945">
    <property type="component" value="Unassembled WGS sequence"/>
</dbReference>
<evidence type="ECO:0000313" key="2">
    <source>
        <dbReference type="Proteomes" id="UP001054945"/>
    </source>
</evidence>
<protein>
    <submittedName>
        <fullName evidence="1">Uncharacterized protein</fullName>
    </submittedName>
</protein>
<gene>
    <name evidence="1" type="ORF">CEXT_224981</name>
</gene>
<dbReference type="AlphaFoldDB" id="A0AAV4XST4"/>
<reference evidence="1 2" key="1">
    <citation type="submission" date="2021-06" db="EMBL/GenBank/DDBJ databases">
        <title>Caerostris extrusa draft genome.</title>
        <authorList>
            <person name="Kono N."/>
            <person name="Arakawa K."/>
        </authorList>
    </citation>
    <scope>NUCLEOTIDE SEQUENCE [LARGE SCALE GENOMIC DNA]</scope>
</reference>
<organism evidence="1 2">
    <name type="scientific">Caerostris extrusa</name>
    <name type="common">Bark spider</name>
    <name type="synonym">Caerostris bankana</name>
    <dbReference type="NCBI Taxonomy" id="172846"/>
    <lineage>
        <taxon>Eukaryota</taxon>
        <taxon>Metazoa</taxon>
        <taxon>Ecdysozoa</taxon>
        <taxon>Arthropoda</taxon>
        <taxon>Chelicerata</taxon>
        <taxon>Arachnida</taxon>
        <taxon>Araneae</taxon>
        <taxon>Araneomorphae</taxon>
        <taxon>Entelegynae</taxon>
        <taxon>Araneoidea</taxon>
        <taxon>Araneidae</taxon>
        <taxon>Caerostris</taxon>
    </lineage>
</organism>
<name>A0AAV4XST4_CAEEX</name>
<keyword evidence="2" id="KW-1185">Reference proteome</keyword>
<evidence type="ECO:0000313" key="1">
    <source>
        <dbReference type="EMBL" id="GIY98211.1"/>
    </source>
</evidence>
<sequence length="113" mass="12439">MLIVALALERFARAVPCLRRRRECPTAINRDFSGAGFNCEPLRNFPGHSFVSGRKTPALIMERGFADNFGAVPCLRRRRECPTAINRDFSGTGTAQEFSGTFFSSLGESPGSH</sequence>